<dbReference type="AlphaFoldDB" id="A0A0D0C810"/>
<dbReference type="SMART" id="SM00256">
    <property type="entry name" value="FBOX"/>
    <property type="match status" value="1"/>
</dbReference>
<dbReference type="SUPFAM" id="SSF81383">
    <property type="entry name" value="F-box domain"/>
    <property type="match status" value="1"/>
</dbReference>
<dbReference type="InterPro" id="IPR001810">
    <property type="entry name" value="F-box_dom"/>
</dbReference>
<organism evidence="3 4">
    <name type="scientific">Collybiopsis luxurians FD-317 M1</name>
    <dbReference type="NCBI Taxonomy" id="944289"/>
    <lineage>
        <taxon>Eukaryota</taxon>
        <taxon>Fungi</taxon>
        <taxon>Dikarya</taxon>
        <taxon>Basidiomycota</taxon>
        <taxon>Agaricomycotina</taxon>
        <taxon>Agaricomycetes</taxon>
        <taxon>Agaricomycetidae</taxon>
        <taxon>Agaricales</taxon>
        <taxon>Marasmiineae</taxon>
        <taxon>Omphalotaceae</taxon>
        <taxon>Collybiopsis</taxon>
        <taxon>Collybiopsis luxurians</taxon>
    </lineage>
</organism>
<feature type="compositionally biased region" description="Polar residues" evidence="1">
    <location>
        <begin position="1"/>
        <end position="14"/>
    </location>
</feature>
<proteinExistence type="predicted"/>
<dbReference type="InterPro" id="IPR036047">
    <property type="entry name" value="F-box-like_dom_sf"/>
</dbReference>
<feature type="region of interest" description="Disordered" evidence="1">
    <location>
        <begin position="1"/>
        <end position="46"/>
    </location>
</feature>
<evidence type="ECO:0000313" key="3">
    <source>
        <dbReference type="EMBL" id="KIK58609.1"/>
    </source>
</evidence>
<feature type="domain" description="F-box" evidence="2">
    <location>
        <begin position="48"/>
        <end position="97"/>
    </location>
</feature>
<dbReference type="Pfam" id="PF00646">
    <property type="entry name" value="F-box"/>
    <property type="match status" value="1"/>
</dbReference>
<dbReference type="CDD" id="cd09917">
    <property type="entry name" value="F-box_SF"/>
    <property type="match status" value="1"/>
</dbReference>
<dbReference type="HOGENOM" id="CLU_139930_1_0_1"/>
<sequence length="140" mass="16610">MRTRNSTKSTNNPTKLPHYDVTENFVEEERPDNSKVESKTRRRNRGKLEKLHNLPLDIVLEIYSYLEPLDILRLSRTSKDMRTFLMTRNNAIIWRKARLNVPDLPPLLEDISSEPQYASLVFESYCHVSDQFLVRRSKEF</sequence>
<accession>A0A0D0C810</accession>
<evidence type="ECO:0000313" key="4">
    <source>
        <dbReference type="Proteomes" id="UP000053593"/>
    </source>
</evidence>
<protein>
    <recommendedName>
        <fullName evidence="2">F-box domain-containing protein</fullName>
    </recommendedName>
</protein>
<evidence type="ECO:0000259" key="2">
    <source>
        <dbReference type="PROSITE" id="PS50181"/>
    </source>
</evidence>
<dbReference type="OrthoDB" id="2322499at2759"/>
<dbReference type="Proteomes" id="UP000053593">
    <property type="component" value="Unassembled WGS sequence"/>
</dbReference>
<dbReference type="Gene3D" id="1.20.1280.50">
    <property type="match status" value="1"/>
</dbReference>
<evidence type="ECO:0000256" key="1">
    <source>
        <dbReference type="SAM" id="MobiDB-lite"/>
    </source>
</evidence>
<reference evidence="3 4" key="1">
    <citation type="submission" date="2014-04" db="EMBL/GenBank/DDBJ databases">
        <title>Evolutionary Origins and Diversification of the Mycorrhizal Mutualists.</title>
        <authorList>
            <consortium name="DOE Joint Genome Institute"/>
            <consortium name="Mycorrhizal Genomics Consortium"/>
            <person name="Kohler A."/>
            <person name="Kuo A."/>
            <person name="Nagy L.G."/>
            <person name="Floudas D."/>
            <person name="Copeland A."/>
            <person name="Barry K.W."/>
            <person name="Cichocki N."/>
            <person name="Veneault-Fourrey C."/>
            <person name="LaButti K."/>
            <person name="Lindquist E.A."/>
            <person name="Lipzen A."/>
            <person name="Lundell T."/>
            <person name="Morin E."/>
            <person name="Murat C."/>
            <person name="Riley R."/>
            <person name="Ohm R."/>
            <person name="Sun H."/>
            <person name="Tunlid A."/>
            <person name="Henrissat B."/>
            <person name="Grigoriev I.V."/>
            <person name="Hibbett D.S."/>
            <person name="Martin F."/>
        </authorList>
    </citation>
    <scope>NUCLEOTIDE SEQUENCE [LARGE SCALE GENOMIC DNA]</scope>
    <source>
        <strain evidence="3 4">FD-317 M1</strain>
    </source>
</reference>
<dbReference type="EMBL" id="KN834784">
    <property type="protein sequence ID" value="KIK58609.1"/>
    <property type="molecule type" value="Genomic_DNA"/>
</dbReference>
<dbReference type="PROSITE" id="PS50181">
    <property type="entry name" value="FBOX"/>
    <property type="match status" value="1"/>
</dbReference>
<name>A0A0D0C810_9AGAR</name>
<gene>
    <name evidence="3" type="ORF">GYMLUDRAFT_693142</name>
</gene>
<keyword evidence="4" id="KW-1185">Reference proteome</keyword>
<feature type="compositionally biased region" description="Basic and acidic residues" evidence="1">
    <location>
        <begin position="17"/>
        <end position="39"/>
    </location>
</feature>